<dbReference type="InterPro" id="IPR015421">
    <property type="entry name" value="PyrdxlP-dep_Trfase_major"/>
</dbReference>
<dbReference type="AlphaFoldDB" id="A0A4C2EAE2"/>
<evidence type="ECO:0000256" key="1">
    <source>
        <dbReference type="ARBA" id="ARBA00022898"/>
    </source>
</evidence>
<proteinExistence type="predicted"/>
<evidence type="ECO:0000313" key="4">
    <source>
        <dbReference type="Proteomes" id="UP000301737"/>
    </source>
</evidence>
<comment type="caution">
    <text evidence="3">The sequence shown here is derived from an EMBL/GenBank/DDBJ whole genome shotgun (WGS) entry which is preliminary data.</text>
</comment>
<evidence type="ECO:0000259" key="2">
    <source>
        <dbReference type="Pfam" id="PF00266"/>
    </source>
</evidence>
<name>A0A4C2EAE2_9SACH</name>
<evidence type="ECO:0000313" key="3">
    <source>
        <dbReference type="EMBL" id="GCE99769.1"/>
    </source>
</evidence>
<reference evidence="3 4" key="1">
    <citation type="submission" date="2019-01" db="EMBL/GenBank/DDBJ databases">
        <title>Draft Genome Sequencing of Zygosaccharomyces mellis Ca-7.</title>
        <authorList>
            <person name="Shiwa Y."/>
            <person name="Kanesaki Y."/>
            <person name="Ishige T."/>
            <person name="Mura K."/>
            <person name="Hori T."/>
            <person name="Tamura T."/>
        </authorList>
    </citation>
    <scope>NUCLEOTIDE SEQUENCE [LARGE SCALE GENOMIC DNA]</scope>
    <source>
        <strain evidence="3 4">Ca-7</strain>
    </source>
</reference>
<dbReference type="Pfam" id="PF00266">
    <property type="entry name" value="Aminotran_5"/>
    <property type="match status" value="1"/>
</dbReference>
<dbReference type="SUPFAM" id="SSF53383">
    <property type="entry name" value="PLP-dependent transferases"/>
    <property type="match status" value="1"/>
</dbReference>
<organism evidence="3 4">
    <name type="scientific">Zygosaccharomyces mellis</name>
    <dbReference type="NCBI Taxonomy" id="42258"/>
    <lineage>
        <taxon>Eukaryota</taxon>
        <taxon>Fungi</taxon>
        <taxon>Dikarya</taxon>
        <taxon>Ascomycota</taxon>
        <taxon>Saccharomycotina</taxon>
        <taxon>Saccharomycetes</taxon>
        <taxon>Saccharomycetales</taxon>
        <taxon>Saccharomycetaceae</taxon>
        <taxon>Zygosaccharomyces</taxon>
    </lineage>
</organism>
<keyword evidence="4" id="KW-1185">Reference proteome</keyword>
<gene>
    <name evidence="3" type="ORF">ZYGM_000406</name>
</gene>
<dbReference type="Proteomes" id="UP000301737">
    <property type="component" value="Unassembled WGS sequence"/>
</dbReference>
<accession>A0A4C2EAE2</accession>
<dbReference type="InterPro" id="IPR015424">
    <property type="entry name" value="PyrdxlP-dep_Trfase"/>
</dbReference>
<dbReference type="InterPro" id="IPR000192">
    <property type="entry name" value="Aminotrans_V_dom"/>
</dbReference>
<feature type="domain" description="Aminotransferase class V" evidence="2">
    <location>
        <begin position="83"/>
        <end position="261"/>
    </location>
</feature>
<dbReference type="PANTHER" id="PTHR43092:SF2">
    <property type="entry name" value="HERCYNYLCYSTEINE SULFOXIDE LYASE"/>
    <property type="match status" value="1"/>
</dbReference>
<protein>
    <recommendedName>
        <fullName evidence="2">Aminotransferase class V domain-containing protein</fullName>
    </recommendedName>
</protein>
<dbReference type="EMBL" id="BIMX01000013">
    <property type="protein sequence ID" value="GCE99769.1"/>
    <property type="molecule type" value="Genomic_DNA"/>
</dbReference>
<dbReference type="OrthoDB" id="5978656at2759"/>
<dbReference type="Gene3D" id="3.40.640.10">
    <property type="entry name" value="Type I PLP-dependent aspartate aminotransferase-like (Major domain)"/>
    <property type="match status" value="1"/>
</dbReference>
<dbReference type="PANTHER" id="PTHR43092">
    <property type="entry name" value="L-CYSTEINE DESULFHYDRASE"/>
    <property type="match status" value="1"/>
</dbReference>
<sequence>MISFGHEFRKKYFPLIREDVIPINHGSFCVTPSPVVERQKQAIDEEEKFTDEFYFFHLFLVDYFGLQYDIVELDYPLENEEVLAAFEKKLSTGEYKLCLFDMISSLPGVKLPYLELISLCRKYSVWSLVDGAHAVGQVDISFLDTLKPDFMTTNLHKWLFVSKSCALFYVNPKHHDLIQTFPVSWSYGTRLIGSPKTSENVRHNEHLLINKFSFVGTVTYSQILSVSEALKFRSEVCGGEENIRKYQYDLQEKAIDQVKKVFGPGSKLLQNSTKTLNPPGLFNVSLPVDSKYVPVIHHLLNNFDDYKLFKHECDKKMLTEMKAFALFVIHNNEIWVRFSVNLYNEVDDYAVGAAKVKFVLEYFLHQKLENLKLSL</sequence>
<keyword evidence="1" id="KW-0663">Pyridoxal phosphate</keyword>